<dbReference type="EMBL" id="CP000107">
    <property type="protein sequence ID" value="AAZ68667.1"/>
    <property type="molecule type" value="Genomic_DNA"/>
</dbReference>
<keyword evidence="1" id="KW-0808">Transferase</keyword>
<protein>
    <submittedName>
        <fullName evidence="1">Dihydropteroate synthase</fullName>
        <ecNumber evidence="1">2.5.1.15</ecNumber>
    </submittedName>
</protein>
<dbReference type="Proteomes" id="UP000000435">
    <property type="component" value="Chromosome"/>
</dbReference>
<reference evidence="2" key="1">
    <citation type="journal article" date="2006" name="J. Bacteriol.">
        <title>The genome of the obligately intracellular bacterium Ehrlichia canis reveals themes of complex membrane structure and immune evasion strategies.</title>
        <authorList>
            <person name="Mavromatis K."/>
            <person name="Doyle C.K."/>
            <person name="Lykidis A."/>
            <person name="Ivanova N."/>
            <person name="Francino M.P."/>
            <person name="Chain P."/>
            <person name="Shin M."/>
            <person name="Malfatti S."/>
            <person name="Larimer F."/>
            <person name="Copeland A."/>
            <person name="Detter J.C."/>
            <person name="Land M."/>
            <person name="Richardson P.M."/>
            <person name="Yu X.J."/>
            <person name="Walker D.H."/>
            <person name="McBride J.W."/>
            <person name="Kyrpides N.C."/>
        </authorList>
    </citation>
    <scope>NUCLEOTIDE SEQUENCE [LARGE SCALE GENOMIC DNA]</scope>
    <source>
        <strain evidence="2">Jake</strain>
    </source>
</reference>
<proteinExistence type="predicted"/>
<accession>A0ACA6AWA8</accession>
<name>A0ACA6AWA8_EHRCJ</name>
<organism evidence="1 2">
    <name type="scientific">Ehrlichia canis (strain Jake)</name>
    <dbReference type="NCBI Taxonomy" id="269484"/>
    <lineage>
        <taxon>Bacteria</taxon>
        <taxon>Pseudomonadati</taxon>
        <taxon>Pseudomonadota</taxon>
        <taxon>Alphaproteobacteria</taxon>
        <taxon>Rickettsiales</taxon>
        <taxon>Anaplasmataceae</taxon>
        <taxon>Ehrlichia</taxon>
    </lineage>
</organism>
<keyword evidence="2" id="KW-1185">Reference proteome</keyword>
<evidence type="ECO:0000313" key="2">
    <source>
        <dbReference type="Proteomes" id="UP000000435"/>
    </source>
</evidence>
<gene>
    <name evidence="1" type="ordered locus">Ecaj_0633</name>
</gene>
<dbReference type="EC" id="2.5.1.15" evidence="1"/>
<sequence>MNLNTKLVGILNYTPDSFSDGGKFFSVDKALRQVEYLINGGADIIDVGGESTRPTYLYTQHGNNTISQTEEWNRLQDILPQIIEIAHYHNVKVSIDTRHAKTAEKAIELNVDYINDVSALSDDSMLQVLQSSSVDVIIMHSLGIPLIKNNTIPKDCDPINEIITWAQKHIEKLTNAGINKNRIIIDPGIGFSKTATQSLYILNNIDRLKILNQKIHVGHSRKFFLTSCKLNDLTRDNATLAVSIFLFQKGIDFIRIHNTHIHNDAFNILKKLQETNLNNI</sequence>
<evidence type="ECO:0000313" key="1">
    <source>
        <dbReference type="EMBL" id="AAZ68667.1"/>
    </source>
</evidence>